<evidence type="ECO:0000313" key="3">
    <source>
        <dbReference type="Proteomes" id="UP000077671"/>
    </source>
</evidence>
<dbReference type="EMBL" id="LWDD02003305">
    <property type="protein sequence ID" value="KAE8237481.1"/>
    <property type="molecule type" value="Genomic_DNA"/>
</dbReference>
<evidence type="ECO:0000256" key="1">
    <source>
        <dbReference type="SAM" id="MobiDB-lite"/>
    </source>
</evidence>
<accession>A0A8T8SD30</accession>
<dbReference type="AlphaFoldDB" id="A0A8T8SD30"/>
<name>A0A8T8SD30_9BASI</name>
<proteinExistence type="predicted"/>
<sequence length="390" mass="42733">MATDILIWPQTTKHVTARPWELRPSCSAITSHRSPPSITTHHFKGPLIRSGSAFGRLRQHTTRADGFYGRLVHALATVDLGITPEWTTLPAPALLTLPWLWPWNARLPPHPFHKAKLQTLIRDNWLTWGDVLWHAKVPMGGRSVVLSLPLGPPAGRSVTLNGMPHPFSSKPPKQGPALHDCWNAHWQQLPPSVRTTFTAWGSTSPPSAELQDRSAPSSQGWTPTIQDPLAEAFPWASLTVFGSPLPNVSTSFVRQQLQARRGPRRPKWPDQPGSPLDESAWKDIWALFRRLPLSALIRTTSVLILNKTSGRTTTKKVTGTGAALLAAAGTTAFTMGISNALAQCQSGQHASPFWPRSGARLLPTSRPAESFDASTSLHLCDPVSPYGCLW</sequence>
<organism evidence="2 3">
    <name type="scientific">Tilletia caries</name>
    <name type="common">wheat bunt fungus</name>
    <dbReference type="NCBI Taxonomy" id="13290"/>
    <lineage>
        <taxon>Eukaryota</taxon>
        <taxon>Fungi</taxon>
        <taxon>Dikarya</taxon>
        <taxon>Basidiomycota</taxon>
        <taxon>Ustilaginomycotina</taxon>
        <taxon>Exobasidiomycetes</taxon>
        <taxon>Tilletiales</taxon>
        <taxon>Tilletiaceae</taxon>
        <taxon>Tilletia</taxon>
    </lineage>
</organism>
<feature type="region of interest" description="Disordered" evidence="1">
    <location>
        <begin position="255"/>
        <end position="275"/>
    </location>
</feature>
<feature type="region of interest" description="Disordered" evidence="1">
    <location>
        <begin position="200"/>
        <end position="221"/>
    </location>
</feature>
<reference evidence="2" key="1">
    <citation type="submission" date="2016-04" db="EMBL/GenBank/DDBJ databases">
        <authorList>
            <person name="Nguyen H.D."/>
            <person name="Kesanakurti P."/>
            <person name="Cullis J."/>
            <person name="Levesque C.A."/>
            <person name="Hambleton S."/>
        </authorList>
    </citation>
    <scope>NUCLEOTIDE SEQUENCE</scope>
    <source>
        <strain evidence="2">DAOMC 238032</strain>
    </source>
</reference>
<protein>
    <submittedName>
        <fullName evidence="2">Uncharacterized protein</fullName>
    </submittedName>
</protein>
<comment type="caution">
    <text evidence="2">The sequence shown here is derived from an EMBL/GenBank/DDBJ whole genome shotgun (WGS) entry which is preliminary data.</text>
</comment>
<dbReference type="Proteomes" id="UP000077671">
    <property type="component" value="Unassembled WGS sequence"/>
</dbReference>
<reference evidence="2" key="2">
    <citation type="journal article" date="2019" name="IMA Fungus">
        <title>Genome sequencing and comparison of five Tilletia species to identify candidate genes for the detection of regulated species infecting wheat.</title>
        <authorList>
            <person name="Nguyen H.D.T."/>
            <person name="Sultana T."/>
            <person name="Kesanakurti P."/>
            <person name="Hambleton S."/>
        </authorList>
    </citation>
    <scope>NUCLEOTIDE SEQUENCE</scope>
    <source>
        <strain evidence="2">DAOMC 238032</strain>
    </source>
</reference>
<evidence type="ECO:0000313" key="2">
    <source>
        <dbReference type="EMBL" id="KAE8237481.1"/>
    </source>
</evidence>
<gene>
    <name evidence="2" type="ORF">A4X03_0g9106</name>
</gene>